<keyword evidence="4" id="KW-0677">Repeat</keyword>
<feature type="repeat" description="Solcar" evidence="6">
    <location>
        <begin position="82"/>
        <end position="167"/>
    </location>
</feature>
<evidence type="ECO:0000256" key="1">
    <source>
        <dbReference type="ARBA" id="ARBA00004141"/>
    </source>
</evidence>
<dbReference type="PANTHER" id="PTHR24089">
    <property type="entry name" value="SOLUTE CARRIER FAMILY 25"/>
    <property type="match status" value="1"/>
</dbReference>
<comment type="subcellular location">
    <subcellularLocation>
        <location evidence="1">Membrane</location>
        <topology evidence="1">Multi-pass membrane protein</topology>
    </subcellularLocation>
</comment>
<protein>
    <submittedName>
        <fullName evidence="9">Uncharacterized protein</fullName>
    </submittedName>
</protein>
<keyword evidence="3 6" id="KW-0812">Transmembrane</keyword>
<dbReference type="InterPro" id="IPR023395">
    <property type="entry name" value="MCP_dom_sf"/>
</dbReference>
<evidence type="ECO:0000256" key="2">
    <source>
        <dbReference type="ARBA" id="ARBA00006375"/>
    </source>
</evidence>
<keyword evidence="8" id="KW-1133">Transmembrane helix</keyword>
<dbReference type="SUPFAM" id="SSF103506">
    <property type="entry name" value="Mitochondrial carrier"/>
    <property type="match status" value="1"/>
</dbReference>
<dbReference type="InterPro" id="IPR018108">
    <property type="entry name" value="MCP_transmembrane"/>
</dbReference>
<dbReference type="OrthoDB" id="270584at2759"/>
<feature type="transmembrane region" description="Helical" evidence="8">
    <location>
        <begin position="82"/>
        <end position="103"/>
    </location>
</feature>
<dbReference type="GO" id="GO:0016020">
    <property type="term" value="C:membrane"/>
    <property type="evidence" value="ECO:0007669"/>
    <property type="project" value="UniProtKB-SubCell"/>
</dbReference>
<evidence type="ECO:0000313" key="10">
    <source>
        <dbReference type="Proteomes" id="UP000275846"/>
    </source>
</evidence>
<gene>
    <name evidence="9" type="ORF">SSLN_LOCUS18215</name>
</gene>
<dbReference type="STRING" id="70667.A0A3P7D4U8"/>
<dbReference type="Gene3D" id="1.50.40.10">
    <property type="entry name" value="Mitochondrial carrier domain"/>
    <property type="match status" value="1"/>
</dbReference>
<dbReference type="AlphaFoldDB" id="A0A3P7D4U8"/>
<comment type="similarity">
    <text evidence="2 7">Belongs to the mitochondrial carrier (TC 2.A.29) family.</text>
</comment>
<dbReference type="EMBL" id="UYSU01043925">
    <property type="protein sequence ID" value="VDM04601.1"/>
    <property type="molecule type" value="Genomic_DNA"/>
</dbReference>
<sequence length="176" mass="19885">MTIEEFLKLQKELTQEEAQELSSEKEEAWEGVASSSEIRKVLGMFENVNAFLEKHHPDKALFKRSYMVHFHNYHPGDPMPHLSAPAAIALIVCSSFLPMLVVYPANLLRTRFQASTCSKPMPIIGTARDIYRADGTLGLYRGFLTSLSKTLPSVTISYLTFEFCMELMHLPTLGSR</sequence>
<evidence type="ECO:0000256" key="7">
    <source>
        <dbReference type="RuleBase" id="RU000488"/>
    </source>
</evidence>
<accession>A0A3P7D4U8</accession>
<evidence type="ECO:0000256" key="4">
    <source>
        <dbReference type="ARBA" id="ARBA00022737"/>
    </source>
</evidence>
<reference evidence="9 10" key="1">
    <citation type="submission" date="2018-11" db="EMBL/GenBank/DDBJ databases">
        <authorList>
            <consortium name="Pathogen Informatics"/>
        </authorList>
    </citation>
    <scope>NUCLEOTIDE SEQUENCE [LARGE SCALE GENOMIC DNA]</scope>
    <source>
        <strain evidence="9 10">NST_G2</strain>
    </source>
</reference>
<keyword evidence="10" id="KW-1185">Reference proteome</keyword>
<evidence type="ECO:0000256" key="3">
    <source>
        <dbReference type="ARBA" id="ARBA00022692"/>
    </source>
</evidence>
<evidence type="ECO:0000313" key="9">
    <source>
        <dbReference type="EMBL" id="VDM04601.1"/>
    </source>
</evidence>
<organism evidence="9 10">
    <name type="scientific">Schistocephalus solidus</name>
    <name type="common">Tapeworm</name>
    <dbReference type="NCBI Taxonomy" id="70667"/>
    <lineage>
        <taxon>Eukaryota</taxon>
        <taxon>Metazoa</taxon>
        <taxon>Spiralia</taxon>
        <taxon>Lophotrochozoa</taxon>
        <taxon>Platyhelminthes</taxon>
        <taxon>Cestoda</taxon>
        <taxon>Eucestoda</taxon>
        <taxon>Diphyllobothriidea</taxon>
        <taxon>Diphyllobothriidae</taxon>
        <taxon>Schistocephalus</taxon>
    </lineage>
</organism>
<name>A0A3P7D4U8_SCHSO</name>
<evidence type="ECO:0000256" key="5">
    <source>
        <dbReference type="ARBA" id="ARBA00023136"/>
    </source>
</evidence>
<evidence type="ECO:0000256" key="8">
    <source>
        <dbReference type="SAM" id="Phobius"/>
    </source>
</evidence>
<dbReference type="Proteomes" id="UP000275846">
    <property type="component" value="Unassembled WGS sequence"/>
</dbReference>
<proteinExistence type="inferred from homology"/>
<dbReference type="Pfam" id="PF00153">
    <property type="entry name" value="Mito_carr"/>
    <property type="match status" value="1"/>
</dbReference>
<keyword evidence="7" id="KW-0813">Transport</keyword>
<evidence type="ECO:0000256" key="6">
    <source>
        <dbReference type="PROSITE-ProRule" id="PRU00282"/>
    </source>
</evidence>
<keyword evidence="5 6" id="KW-0472">Membrane</keyword>
<dbReference type="PROSITE" id="PS50920">
    <property type="entry name" value="SOLCAR"/>
    <property type="match status" value="1"/>
</dbReference>